<evidence type="ECO:0000313" key="2">
    <source>
        <dbReference type="Proteomes" id="UP000001338"/>
    </source>
</evidence>
<gene>
    <name evidence="1" type="ORF">LEP1GSC036_2912</name>
</gene>
<name>A0A828Z5M4_9LEPT</name>
<organism evidence="1 2">
    <name type="scientific">Leptospira weilii str. 2006001853</name>
    <dbReference type="NCBI Taxonomy" id="1001589"/>
    <lineage>
        <taxon>Bacteria</taxon>
        <taxon>Pseudomonadati</taxon>
        <taxon>Spirochaetota</taxon>
        <taxon>Spirochaetia</taxon>
        <taxon>Leptospirales</taxon>
        <taxon>Leptospiraceae</taxon>
        <taxon>Leptospira</taxon>
    </lineage>
</organism>
<protein>
    <submittedName>
        <fullName evidence="1">Uncharacterized protein</fullName>
    </submittedName>
</protein>
<dbReference type="AlphaFoldDB" id="A0A828Z5M4"/>
<accession>A0A828Z5M4</accession>
<evidence type="ECO:0000313" key="1">
    <source>
        <dbReference type="EMBL" id="EKR65568.1"/>
    </source>
</evidence>
<proteinExistence type="predicted"/>
<comment type="caution">
    <text evidence="1">The sequence shown here is derived from an EMBL/GenBank/DDBJ whole genome shotgun (WGS) entry which is preliminary data.</text>
</comment>
<dbReference type="Proteomes" id="UP000001338">
    <property type="component" value="Unassembled WGS sequence"/>
</dbReference>
<reference evidence="1 2" key="1">
    <citation type="submission" date="2012-10" db="EMBL/GenBank/DDBJ databases">
        <authorList>
            <person name="Harkins D.M."/>
            <person name="Durkin A.S."/>
            <person name="Brinkac L.M."/>
            <person name="Haft D.H."/>
            <person name="Selengut J.D."/>
            <person name="Sanka R."/>
            <person name="DePew J."/>
            <person name="Purushe J."/>
            <person name="Whelen A.C."/>
            <person name="Vinetz J.M."/>
            <person name="Sutton G.G."/>
            <person name="Nierman W.C."/>
            <person name="Fouts D.E."/>
        </authorList>
    </citation>
    <scope>NUCLEOTIDE SEQUENCE [LARGE SCALE GENOMIC DNA]</scope>
    <source>
        <strain evidence="1 2">2006001853</strain>
    </source>
</reference>
<sequence>MCKLGILVDLRFQFGYLPLRIPFSKKRIFVTLNLFKNESLSLVRNINQESSKI</sequence>
<dbReference type="EMBL" id="AFLV02000017">
    <property type="protein sequence ID" value="EKR65568.1"/>
    <property type="molecule type" value="Genomic_DNA"/>
</dbReference>